<evidence type="ECO:0000313" key="3">
    <source>
        <dbReference type="Proteomes" id="UP000694415"/>
    </source>
</evidence>
<protein>
    <submittedName>
        <fullName evidence="2">Uncharacterized protein</fullName>
    </submittedName>
</protein>
<reference evidence="2" key="1">
    <citation type="submission" date="2025-08" db="UniProtKB">
        <authorList>
            <consortium name="Ensembl"/>
        </authorList>
    </citation>
    <scope>IDENTIFICATION</scope>
</reference>
<name>A0A8C6HXQ1_MUSSI</name>
<accession>A0A8C6HXQ1</accession>
<sequence length="88" mass="9940">LDTLHHTISSSCTLFNEEWPLQNPSQKLYRNVILETQGTSLNAIGFNWEDHIIILFVYCGFVLDLFGVFGGVAVFSQVLLLCVSSQQY</sequence>
<dbReference type="Proteomes" id="UP000694415">
    <property type="component" value="Unplaced"/>
</dbReference>
<proteinExistence type="predicted"/>
<dbReference type="Gene3D" id="6.10.140.140">
    <property type="match status" value="1"/>
</dbReference>
<evidence type="ECO:0000256" key="1">
    <source>
        <dbReference type="SAM" id="Phobius"/>
    </source>
</evidence>
<reference evidence="2" key="2">
    <citation type="submission" date="2025-09" db="UniProtKB">
        <authorList>
            <consortium name="Ensembl"/>
        </authorList>
    </citation>
    <scope>IDENTIFICATION</scope>
</reference>
<keyword evidence="1" id="KW-0812">Transmembrane</keyword>
<keyword evidence="1" id="KW-0472">Membrane</keyword>
<organism evidence="2 3">
    <name type="scientific">Mus spicilegus</name>
    <name type="common">Mound-building mouse</name>
    <dbReference type="NCBI Taxonomy" id="10103"/>
    <lineage>
        <taxon>Eukaryota</taxon>
        <taxon>Metazoa</taxon>
        <taxon>Chordata</taxon>
        <taxon>Craniata</taxon>
        <taxon>Vertebrata</taxon>
        <taxon>Euteleostomi</taxon>
        <taxon>Mammalia</taxon>
        <taxon>Eutheria</taxon>
        <taxon>Euarchontoglires</taxon>
        <taxon>Glires</taxon>
        <taxon>Rodentia</taxon>
        <taxon>Myomorpha</taxon>
        <taxon>Muroidea</taxon>
        <taxon>Muridae</taxon>
        <taxon>Murinae</taxon>
        <taxon>Mus</taxon>
        <taxon>Mus</taxon>
    </lineage>
</organism>
<dbReference type="AlphaFoldDB" id="A0A8C6HXQ1"/>
<keyword evidence="3" id="KW-1185">Reference proteome</keyword>
<evidence type="ECO:0000313" key="2">
    <source>
        <dbReference type="Ensembl" id="ENSMSIP00000028209.1"/>
    </source>
</evidence>
<feature type="transmembrane region" description="Helical" evidence="1">
    <location>
        <begin position="52"/>
        <end position="83"/>
    </location>
</feature>
<keyword evidence="1" id="KW-1133">Transmembrane helix</keyword>
<dbReference type="Ensembl" id="ENSMSIT00000035575.1">
    <property type="protein sequence ID" value="ENSMSIP00000028209.1"/>
    <property type="gene ID" value="ENSMSIG00000023749.1"/>
</dbReference>